<protein>
    <submittedName>
        <fullName evidence="7">S41A family C-terminal processing peptidase-3</fullName>
    </submittedName>
</protein>
<dbReference type="Proteomes" id="UP000294678">
    <property type="component" value="Unassembled WGS sequence"/>
</dbReference>
<dbReference type="InterPro" id="IPR055210">
    <property type="entry name" value="CtpA/B_N"/>
</dbReference>
<dbReference type="SUPFAM" id="SSF50156">
    <property type="entry name" value="PDZ domain-like"/>
    <property type="match status" value="1"/>
</dbReference>
<comment type="similarity">
    <text evidence="1 5">Belongs to the peptidase S41A family.</text>
</comment>
<dbReference type="GO" id="GO:0004175">
    <property type="term" value="F:endopeptidase activity"/>
    <property type="evidence" value="ECO:0007669"/>
    <property type="project" value="TreeGrafter"/>
</dbReference>
<dbReference type="FunFam" id="2.30.42.10:FF:000063">
    <property type="entry name" value="Peptidase, S41 family"/>
    <property type="match status" value="1"/>
</dbReference>
<dbReference type="PANTHER" id="PTHR32060:SF30">
    <property type="entry name" value="CARBOXY-TERMINAL PROCESSING PROTEASE CTPA"/>
    <property type="match status" value="1"/>
</dbReference>
<dbReference type="AlphaFoldDB" id="A0AA46DY97"/>
<dbReference type="InterPro" id="IPR005151">
    <property type="entry name" value="Tail-specific_protease"/>
</dbReference>
<dbReference type="EMBL" id="SOBG01000005">
    <property type="protein sequence ID" value="TDT69756.1"/>
    <property type="molecule type" value="Genomic_DNA"/>
</dbReference>
<dbReference type="RefSeq" id="WP_134113169.1">
    <property type="nucleotide sequence ID" value="NZ_SOBG01000005.1"/>
</dbReference>
<dbReference type="Gene3D" id="2.30.42.10">
    <property type="match status" value="1"/>
</dbReference>
<dbReference type="NCBIfam" id="TIGR00225">
    <property type="entry name" value="prc"/>
    <property type="match status" value="1"/>
</dbReference>
<evidence type="ECO:0000256" key="4">
    <source>
        <dbReference type="ARBA" id="ARBA00022825"/>
    </source>
</evidence>
<comment type="caution">
    <text evidence="7">The sequence shown here is derived from an EMBL/GenBank/DDBJ whole genome shotgun (WGS) entry which is preliminary data.</text>
</comment>
<keyword evidence="2 5" id="KW-0645">Protease</keyword>
<reference evidence="7 8" key="1">
    <citation type="submission" date="2019-03" db="EMBL/GenBank/DDBJ databases">
        <title>Genomic Encyclopedia of Type Strains, Phase IV (KMG-IV): sequencing the most valuable type-strain genomes for metagenomic binning, comparative biology and taxonomic classification.</title>
        <authorList>
            <person name="Goeker M."/>
        </authorList>
    </citation>
    <scope>NUCLEOTIDE SEQUENCE [LARGE SCALE GENOMIC DNA]</scope>
    <source>
        <strain evidence="7 8">DSM 100055</strain>
    </source>
</reference>
<keyword evidence="4 5" id="KW-0720">Serine protease</keyword>
<dbReference type="PANTHER" id="PTHR32060">
    <property type="entry name" value="TAIL-SPECIFIC PROTEASE"/>
    <property type="match status" value="1"/>
</dbReference>
<dbReference type="InterPro" id="IPR029045">
    <property type="entry name" value="ClpP/crotonase-like_dom_sf"/>
</dbReference>
<name>A0AA46DY97_9FUSO</name>
<dbReference type="SMART" id="SM00228">
    <property type="entry name" value="PDZ"/>
    <property type="match status" value="1"/>
</dbReference>
<sequence>MLNKKGIIILLIILINSFTFSKTENKQDVEQRYVELVIESVMNLIDENFVLTYEKQDKVTKEKLLQGALKGMISVLDDPHTTYFEKKELESFEEDMEGEFVGVGMVINKKQDEALLVVSPIEDTPAFRAGIKPKDRILEINGESTIPLTSEECQKKLRGAKDTTVNIKIYRESIDKTIDITLKRDIIELKYVKSKMLDNKIGYVRLTQFSSNVSKDIEKSIINLKKQGMKGLIFDLRTNPGGQLAEAIKVASLFIKEGKIVSMKDAKGKEYVYKREGDYLGDFPLVILINEGSASASEIVSGAIKDYKRGLLVGEKSFGKGSVQNIFYLANGDGIKLTIAKYFTPNGESIHEKGIMPDVEVKEKDDFLFFEGTLTNVEESSLEETKHEIIDAIGKSEGEEKKKELEEKKDEQLIMAESILKGIILYNTK</sequence>
<dbReference type="PROSITE" id="PS50106">
    <property type="entry name" value="PDZ"/>
    <property type="match status" value="1"/>
</dbReference>
<dbReference type="Gene3D" id="3.30.750.44">
    <property type="match status" value="1"/>
</dbReference>
<dbReference type="InterPro" id="IPR004447">
    <property type="entry name" value="Peptidase_S41A"/>
</dbReference>
<dbReference type="SMART" id="SM00245">
    <property type="entry name" value="TSPc"/>
    <property type="match status" value="1"/>
</dbReference>
<keyword evidence="3 5" id="KW-0378">Hydrolase</keyword>
<dbReference type="Pfam" id="PF13180">
    <property type="entry name" value="PDZ_2"/>
    <property type="match status" value="1"/>
</dbReference>
<accession>A0AA46DY97</accession>
<evidence type="ECO:0000256" key="3">
    <source>
        <dbReference type="ARBA" id="ARBA00022801"/>
    </source>
</evidence>
<dbReference type="GO" id="GO:0006508">
    <property type="term" value="P:proteolysis"/>
    <property type="evidence" value="ECO:0007669"/>
    <property type="project" value="UniProtKB-KW"/>
</dbReference>
<dbReference type="FunFam" id="3.90.226.10:FF:000029">
    <property type="entry name" value="Peptidase, S41 family"/>
    <property type="match status" value="1"/>
</dbReference>
<dbReference type="InterPro" id="IPR001478">
    <property type="entry name" value="PDZ"/>
</dbReference>
<evidence type="ECO:0000256" key="2">
    <source>
        <dbReference type="ARBA" id="ARBA00022670"/>
    </source>
</evidence>
<dbReference type="GO" id="GO:0030288">
    <property type="term" value="C:outer membrane-bounded periplasmic space"/>
    <property type="evidence" value="ECO:0007669"/>
    <property type="project" value="TreeGrafter"/>
</dbReference>
<dbReference type="Gene3D" id="3.90.226.10">
    <property type="entry name" value="2-enoyl-CoA Hydratase, Chain A, domain 1"/>
    <property type="match status" value="1"/>
</dbReference>
<evidence type="ECO:0000259" key="6">
    <source>
        <dbReference type="PROSITE" id="PS50106"/>
    </source>
</evidence>
<dbReference type="SUPFAM" id="SSF52096">
    <property type="entry name" value="ClpP/crotonase"/>
    <property type="match status" value="1"/>
</dbReference>
<evidence type="ECO:0000313" key="7">
    <source>
        <dbReference type="EMBL" id="TDT69756.1"/>
    </source>
</evidence>
<organism evidence="7 8">
    <name type="scientific">Hypnocyclicus thermotrophus</name>
    <dbReference type="NCBI Taxonomy" id="1627895"/>
    <lineage>
        <taxon>Bacteria</taxon>
        <taxon>Fusobacteriati</taxon>
        <taxon>Fusobacteriota</taxon>
        <taxon>Fusobacteriia</taxon>
        <taxon>Fusobacteriales</taxon>
        <taxon>Fusobacteriaceae</taxon>
        <taxon>Hypnocyclicus</taxon>
    </lineage>
</organism>
<evidence type="ECO:0000256" key="1">
    <source>
        <dbReference type="ARBA" id="ARBA00009179"/>
    </source>
</evidence>
<keyword evidence="8" id="KW-1185">Reference proteome</keyword>
<dbReference type="CDD" id="cd06782">
    <property type="entry name" value="cpPDZ_CPP-like"/>
    <property type="match status" value="1"/>
</dbReference>
<dbReference type="Pfam" id="PF22694">
    <property type="entry name" value="CtpB_N-like"/>
    <property type="match status" value="1"/>
</dbReference>
<dbReference type="Pfam" id="PF03572">
    <property type="entry name" value="Peptidase_S41"/>
    <property type="match status" value="1"/>
</dbReference>
<feature type="domain" description="PDZ" evidence="6">
    <location>
        <begin position="89"/>
        <end position="160"/>
    </location>
</feature>
<dbReference type="CDD" id="cd07560">
    <property type="entry name" value="Peptidase_S41_CPP"/>
    <property type="match status" value="1"/>
</dbReference>
<gene>
    <name evidence="7" type="ORF">EV215_1291</name>
</gene>
<dbReference type="GO" id="GO:0007165">
    <property type="term" value="P:signal transduction"/>
    <property type="evidence" value="ECO:0007669"/>
    <property type="project" value="TreeGrafter"/>
</dbReference>
<proteinExistence type="inferred from homology"/>
<dbReference type="GO" id="GO:0008236">
    <property type="term" value="F:serine-type peptidase activity"/>
    <property type="evidence" value="ECO:0007669"/>
    <property type="project" value="UniProtKB-KW"/>
</dbReference>
<dbReference type="InterPro" id="IPR036034">
    <property type="entry name" value="PDZ_sf"/>
</dbReference>
<evidence type="ECO:0000256" key="5">
    <source>
        <dbReference type="RuleBase" id="RU004404"/>
    </source>
</evidence>
<evidence type="ECO:0000313" key="8">
    <source>
        <dbReference type="Proteomes" id="UP000294678"/>
    </source>
</evidence>